<reference evidence="3 5" key="1">
    <citation type="submission" date="2016-05" db="EMBL/GenBank/DDBJ databases">
        <title>Draft genome sequence of Moraxella nonliquefaciens CCUG 348T.</title>
        <authorList>
            <person name="Salva-Serra F."/>
            <person name="Engstrom-Jakobsson H."/>
            <person name="Thorell K."/>
            <person name="Gonzales-Siles L."/>
            <person name="Karlsson R."/>
            <person name="Boulund F."/>
            <person name="Engstrand L."/>
            <person name="Kristiansson E."/>
            <person name="Moore E."/>
        </authorList>
    </citation>
    <scope>NUCLEOTIDE SEQUENCE [LARGE SCALE GENOMIC DNA]</scope>
    <source>
        <strain evidence="3 5">CCUG 348</strain>
    </source>
</reference>
<dbReference type="PANTHER" id="PTHR28026:SF9">
    <property type="entry name" value="2-HYDROXY-PALMITIC ACID DIOXYGENASE MPO1"/>
    <property type="match status" value="1"/>
</dbReference>
<dbReference type="Proteomes" id="UP000594834">
    <property type="component" value="Chromosome"/>
</dbReference>
<keyword evidence="1" id="KW-0812">Transmembrane</keyword>
<dbReference type="Pfam" id="PF06127">
    <property type="entry name" value="Mpo1-like"/>
    <property type="match status" value="1"/>
</dbReference>
<dbReference type="GO" id="GO:0016020">
    <property type="term" value="C:membrane"/>
    <property type="evidence" value="ECO:0007669"/>
    <property type="project" value="GOC"/>
</dbReference>
<reference evidence="2 6" key="2">
    <citation type="submission" date="2016-06" db="EMBL/GenBank/DDBJ databases">
        <title>Draft genome of Moraxella nonliquefaciens CCUG 60284.</title>
        <authorList>
            <person name="Salva-Serra F."/>
            <person name="Engstrom-Jakobsson H."/>
            <person name="Thorell K."/>
            <person name="Gonzales-Siles L."/>
            <person name="Karlsson R."/>
            <person name="Boulund F."/>
            <person name="Engstrand L."/>
            <person name="Kristiansson E."/>
            <person name="Moore E."/>
        </authorList>
    </citation>
    <scope>NUCLEOTIDE SEQUENCE [LARGE SCALE GENOMIC DNA]</scope>
    <source>
        <strain evidence="2 6">CCUG 60284</strain>
    </source>
</reference>
<evidence type="ECO:0000313" key="6">
    <source>
        <dbReference type="Proteomes" id="UP000092671"/>
    </source>
</evidence>
<name>A0A1B8PN74_MORNO</name>
<dbReference type="GO" id="GO:0046521">
    <property type="term" value="P:sphingoid catabolic process"/>
    <property type="evidence" value="ECO:0007669"/>
    <property type="project" value="TreeGrafter"/>
</dbReference>
<dbReference type="EMBL" id="LZDN01000001">
    <property type="protein sequence ID" value="OBX52499.1"/>
    <property type="molecule type" value="Genomic_DNA"/>
</dbReference>
<evidence type="ECO:0000313" key="2">
    <source>
        <dbReference type="EMBL" id="OBX52499.1"/>
    </source>
</evidence>
<evidence type="ECO:0000313" key="3">
    <source>
        <dbReference type="EMBL" id="OBX83542.1"/>
    </source>
</evidence>
<dbReference type="RefSeq" id="WP_066891409.1">
    <property type="nucleotide sequence ID" value="NZ_CP065728.1"/>
</dbReference>
<reference evidence="4 7" key="3">
    <citation type="submission" date="2020-12" db="EMBL/GenBank/DDBJ databases">
        <title>FDA dAtabase for Regulatory Grade micrObial Sequences (FDA-ARGOS): Supporting development and validation of Infectious Disease Dx tests.</title>
        <authorList>
            <person name="Sproer C."/>
            <person name="Gronow S."/>
            <person name="Severitt S."/>
            <person name="Schroder I."/>
            <person name="Tallon L."/>
            <person name="Sadzewicz L."/>
            <person name="Zhao X."/>
            <person name="Boylan J."/>
            <person name="Ott S."/>
            <person name="Bowen H."/>
            <person name="Vavikolanu K."/>
            <person name="Mehta A."/>
            <person name="Aluvathingal J."/>
            <person name="Nadendla S."/>
            <person name="Lowell S."/>
            <person name="Myers T."/>
            <person name="Yan Y."/>
            <person name="Sichtig H."/>
        </authorList>
    </citation>
    <scope>NUCLEOTIDE SEQUENCE [LARGE SCALE GENOMIC DNA]</scope>
    <source>
        <strain evidence="4 7">FDAARGOS_869</strain>
    </source>
</reference>
<protein>
    <submittedName>
        <fullName evidence="4">DUF962 domain-containing protein</fullName>
    </submittedName>
</protein>
<proteinExistence type="predicted"/>
<dbReference type="AlphaFoldDB" id="A0A1B8PN74"/>
<dbReference type="OrthoDB" id="5515308at2"/>
<dbReference type="EMBL" id="LXTW01000032">
    <property type="protein sequence ID" value="OBX83542.1"/>
    <property type="molecule type" value="Genomic_DNA"/>
</dbReference>
<evidence type="ECO:0000313" key="5">
    <source>
        <dbReference type="Proteomes" id="UP000092575"/>
    </source>
</evidence>
<keyword evidence="1" id="KW-0472">Membrane</keyword>
<feature type="transmembrane region" description="Helical" evidence="1">
    <location>
        <begin position="36"/>
        <end position="65"/>
    </location>
</feature>
<dbReference type="EMBL" id="CP065728">
    <property type="protein sequence ID" value="QPT44075.1"/>
    <property type="molecule type" value="Genomic_DNA"/>
</dbReference>
<evidence type="ECO:0000313" key="4">
    <source>
        <dbReference type="EMBL" id="QPT44075.1"/>
    </source>
</evidence>
<evidence type="ECO:0000313" key="7">
    <source>
        <dbReference type="Proteomes" id="UP000594834"/>
    </source>
</evidence>
<sequence>MNPFKSQKPLSIWLSEYAISHQNTTNKRIHYICVPIIFLTIVGLLYHISGYLLAVITIGVLWFYIRLSLLSFIAMLGFYAMCLGIVMFAPVGIWFWIWVFILAWIGQFIGHKIERAKPSFFKDLQFLLIGPLWVAFSLLGKIPVNNQQTHA</sequence>
<dbReference type="Proteomes" id="UP000092671">
    <property type="component" value="Unassembled WGS sequence"/>
</dbReference>
<accession>A0A1B8PN74</accession>
<dbReference type="Proteomes" id="UP000092575">
    <property type="component" value="Unassembled WGS sequence"/>
</dbReference>
<dbReference type="PANTHER" id="PTHR28026">
    <property type="entry name" value="DUF962 DOMAIN PROTEIN (AFU_ORTHOLOGUE AFUA_8G05310)"/>
    <property type="match status" value="1"/>
</dbReference>
<feature type="transmembrane region" description="Helical" evidence="1">
    <location>
        <begin position="77"/>
        <end position="105"/>
    </location>
</feature>
<dbReference type="InterPro" id="IPR009305">
    <property type="entry name" value="Mpo1-like"/>
</dbReference>
<organism evidence="2 6">
    <name type="scientific">Moraxella nonliquefaciens</name>
    <dbReference type="NCBI Taxonomy" id="478"/>
    <lineage>
        <taxon>Bacteria</taxon>
        <taxon>Pseudomonadati</taxon>
        <taxon>Pseudomonadota</taxon>
        <taxon>Gammaproteobacteria</taxon>
        <taxon>Moraxellales</taxon>
        <taxon>Moraxellaceae</taxon>
        <taxon>Moraxella</taxon>
    </lineage>
</organism>
<keyword evidence="7" id="KW-1185">Reference proteome</keyword>
<keyword evidence="1" id="KW-1133">Transmembrane helix</keyword>
<dbReference type="STRING" id="478.A7456_05930"/>
<feature type="transmembrane region" description="Helical" evidence="1">
    <location>
        <begin position="126"/>
        <end position="144"/>
    </location>
</feature>
<gene>
    <name evidence="3" type="ORF">A7456_05930</name>
    <name evidence="2" type="ORF">A9Z60_02275</name>
    <name evidence="4" type="ORF">I6G26_08355</name>
</gene>
<evidence type="ECO:0000256" key="1">
    <source>
        <dbReference type="SAM" id="Phobius"/>
    </source>
</evidence>